<keyword evidence="1" id="KW-0732">Signal</keyword>
<organism evidence="2 3">
    <name type="scientific">Cannabis sativa</name>
    <name type="common">Hemp</name>
    <name type="synonym">Marijuana</name>
    <dbReference type="NCBI Taxonomy" id="3483"/>
    <lineage>
        <taxon>Eukaryota</taxon>
        <taxon>Viridiplantae</taxon>
        <taxon>Streptophyta</taxon>
        <taxon>Embryophyta</taxon>
        <taxon>Tracheophyta</taxon>
        <taxon>Spermatophyta</taxon>
        <taxon>Magnoliopsida</taxon>
        <taxon>eudicotyledons</taxon>
        <taxon>Gunneridae</taxon>
        <taxon>Pentapetalae</taxon>
        <taxon>rosids</taxon>
        <taxon>fabids</taxon>
        <taxon>Rosales</taxon>
        <taxon>Cannabaceae</taxon>
        <taxon>Cannabis</taxon>
    </lineage>
</organism>
<accession>A0A7J6HDV8</accession>
<reference evidence="2 3" key="1">
    <citation type="journal article" date="2020" name="bioRxiv">
        <title>Sequence and annotation of 42 cannabis genomes reveals extensive copy number variation in cannabinoid synthesis and pathogen resistance genes.</title>
        <authorList>
            <person name="Mckernan K.J."/>
            <person name="Helbert Y."/>
            <person name="Kane L.T."/>
            <person name="Ebling H."/>
            <person name="Zhang L."/>
            <person name="Liu B."/>
            <person name="Eaton Z."/>
            <person name="Mclaughlin S."/>
            <person name="Kingan S."/>
            <person name="Baybayan P."/>
            <person name="Concepcion G."/>
            <person name="Jordan M."/>
            <person name="Riva A."/>
            <person name="Barbazuk W."/>
            <person name="Harkins T."/>
        </authorList>
    </citation>
    <scope>NUCLEOTIDE SEQUENCE [LARGE SCALE GENOMIC DNA]</scope>
    <source>
        <strain evidence="3">cv. Jamaican Lion 4</strain>
        <tissue evidence="2">Leaf</tissue>
    </source>
</reference>
<dbReference type="AlphaFoldDB" id="A0A7J6HDV8"/>
<keyword evidence="3" id="KW-1185">Reference proteome</keyword>
<gene>
    <name evidence="2" type="ORF">G4B88_029428</name>
</gene>
<dbReference type="Proteomes" id="UP000583929">
    <property type="component" value="Unassembled WGS sequence"/>
</dbReference>
<dbReference type="PANTHER" id="PTHR33090">
    <property type="entry name" value="DUF3774 DOMAIN PROTEIN-RELATED"/>
    <property type="match status" value="1"/>
</dbReference>
<comment type="caution">
    <text evidence="2">The sequence shown here is derived from an EMBL/GenBank/DDBJ whole genome shotgun (WGS) entry which is preliminary data.</text>
</comment>
<feature type="signal peptide" evidence="1">
    <location>
        <begin position="1"/>
        <end position="19"/>
    </location>
</feature>
<evidence type="ECO:0000313" key="2">
    <source>
        <dbReference type="EMBL" id="KAF4392689.1"/>
    </source>
</evidence>
<dbReference type="EMBL" id="JAATIQ010000051">
    <property type="protein sequence ID" value="KAF4392689.1"/>
    <property type="molecule type" value="Genomic_DNA"/>
</dbReference>
<proteinExistence type="predicted"/>
<sequence>MSAACRAWIVATSIGAVEALKDQGVCRWNHALRSLQQHVHNNVRSYSQAKRLSSNSVSLVSNQIKRSREEKITKVMELSSWGPSTIRNISKKPMSSTSRAWIAAACIGVVEALKDQGVCRWNSTLRSIQHHTKANLRSYSHAKKIPTSQYLSNNFRNDKLKQSEESLRTVMIAFRLNRNGFCDCWCVRIGSRVFIVNIDFSNVIVLQDWVRRNKTSIVIGNMSSISKGWAVATSIGVVEALKDQGVCRWNSVLKSIQQHTKSNLRSYSQAKKISAHYSNNISKDEKLKQSEESLKTVMYLSCWGPNN</sequence>
<name>A0A7J6HDV8_CANSA</name>
<evidence type="ECO:0000256" key="1">
    <source>
        <dbReference type="SAM" id="SignalP"/>
    </source>
</evidence>
<protein>
    <recommendedName>
        <fullName evidence="4">Wound-responsive family protein</fullName>
    </recommendedName>
</protein>
<dbReference type="InterPro" id="IPR022251">
    <property type="entry name" value="DUF3774_wound-induced"/>
</dbReference>
<dbReference type="Pfam" id="PF12609">
    <property type="entry name" value="DUF3774"/>
    <property type="match status" value="3"/>
</dbReference>
<feature type="chain" id="PRO_5029622823" description="Wound-responsive family protein" evidence="1">
    <location>
        <begin position="20"/>
        <end position="307"/>
    </location>
</feature>
<evidence type="ECO:0008006" key="4">
    <source>
        <dbReference type="Google" id="ProtNLM"/>
    </source>
</evidence>
<evidence type="ECO:0000313" key="3">
    <source>
        <dbReference type="Proteomes" id="UP000583929"/>
    </source>
</evidence>